<evidence type="ECO:0000313" key="2">
    <source>
        <dbReference type="Proteomes" id="UP001054945"/>
    </source>
</evidence>
<proteinExistence type="predicted"/>
<sequence>MPPIQEGDPSSSDIVKIAGGSSLEGMGEVGVVMATGRSWTNISFISDRVRREVFPFKDNLLREGGTQCVNFIWETRLSLSLHGSAWNSKACCQKFVCLPEKEKIAWH</sequence>
<organism evidence="1 2">
    <name type="scientific">Caerostris extrusa</name>
    <name type="common">Bark spider</name>
    <name type="synonym">Caerostris bankana</name>
    <dbReference type="NCBI Taxonomy" id="172846"/>
    <lineage>
        <taxon>Eukaryota</taxon>
        <taxon>Metazoa</taxon>
        <taxon>Ecdysozoa</taxon>
        <taxon>Arthropoda</taxon>
        <taxon>Chelicerata</taxon>
        <taxon>Arachnida</taxon>
        <taxon>Araneae</taxon>
        <taxon>Araneomorphae</taxon>
        <taxon>Entelegynae</taxon>
        <taxon>Araneoidea</taxon>
        <taxon>Araneidae</taxon>
        <taxon>Caerostris</taxon>
    </lineage>
</organism>
<keyword evidence="2" id="KW-1185">Reference proteome</keyword>
<dbReference type="AlphaFoldDB" id="A0AAV4XUB0"/>
<reference evidence="1 2" key="1">
    <citation type="submission" date="2021-06" db="EMBL/GenBank/DDBJ databases">
        <title>Caerostris extrusa draft genome.</title>
        <authorList>
            <person name="Kono N."/>
            <person name="Arakawa K."/>
        </authorList>
    </citation>
    <scope>NUCLEOTIDE SEQUENCE [LARGE SCALE GENOMIC DNA]</scope>
</reference>
<dbReference type="Proteomes" id="UP001054945">
    <property type="component" value="Unassembled WGS sequence"/>
</dbReference>
<comment type="caution">
    <text evidence="1">The sequence shown here is derived from an EMBL/GenBank/DDBJ whole genome shotgun (WGS) entry which is preliminary data.</text>
</comment>
<dbReference type="EMBL" id="BPLR01000941">
    <property type="protein sequence ID" value="GIY98622.1"/>
    <property type="molecule type" value="Genomic_DNA"/>
</dbReference>
<name>A0AAV4XUB0_CAEEX</name>
<protein>
    <submittedName>
        <fullName evidence="1">Uncharacterized protein</fullName>
    </submittedName>
</protein>
<accession>A0AAV4XUB0</accession>
<evidence type="ECO:0000313" key="1">
    <source>
        <dbReference type="EMBL" id="GIY98622.1"/>
    </source>
</evidence>
<gene>
    <name evidence="1" type="ORF">CEXT_466031</name>
</gene>